<dbReference type="RefSeq" id="WP_254087326.1">
    <property type="nucleotide sequence ID" value="NZ_JAHESE010000040.1"/>
</dbReference>
<protein>
    <submittedName>
        <fullName evidence="2">Uncharacterized protein</fullName>
    </submittedName>
</protein>
<name>A0AAP2E288_9BACT</name>
<evidence type="ECO:0000313" key="2">
    <source>
        <dbReference type="EMBL" id="MBT1711755.1"/>
    </source>
</evidence>
<feature type="signal peptide" evidence="1">
    <location>
        <begin position="1"/>
        <end position="20"/>
    </location>
</feature>
<dbReference type="Proteomes" id="UP001319080">
    <property type="component" value="Unassembled WGS sequence"/>
</dbReference>
<dbReference type="AlphaFoldDB" id="A0AAP2E288"/>
<evidence type="ECO:0000256" key="1">
    <source>
        <dbReference type="SAM" id="SignalP"/>
    </source>
</evidence>
<gene>
    <name evidence="2" type="ORF">KK062_26170</name>
</gene>
<comment type="caution">
    <text evidence="2">The sequence shown here is derived from an EMBL/GenBank/DDBJ whole genome shotgun (WGS) entry which is preliminary data.</text>
</comment>
<keyword evidence="1" id="KW-0732">Signal</keyword>
<proteinExistence type="predicted"/>
<reference evidence="2 3" key="1">
    <citation type="submission" date="2021-05" db="EMBL/GenBank/DDBJ databases">
        <title>A Polyphasic approach of four new species of the genus Ohtaekwangia: Ohtaekwangia histidinii sp. nov., Ohtaekwangia cretensis sp. nov., Ohtaekwangia indiensis sp. nov., Ohtaekwangia reichenbachii sp. nov. from diverse environment.</title>
        <authorList>
            <person name="Octaviana S."/>
        </authorList>
    </citation>
    <scope>NUCLEOTIDE SEQUENCE [LARGE SCALE GENOMIC DNA]</scope>
    <source>
        <strain evidence="2 3">PWU5</strain>
    </source>
</reference>
<accession>A0AAP2E288</accession>
<evidence type="ECO:0000313" key="3">
    <source>
        <dbReference type="Proteomes" id="UP001319080"/>
    </source>
</evidence>
<feature type="chain" id="PRO_5043023807" evidence="1">
    <location>
        <begin position="21"/>
        <end position="312"/>
    </location>
</feature>
<sequence>MKLPTLLLSCSMLICTNTFAQTNILQDDDGKSSLSILGKNSDAHTLNINAVDKSIAFVLSKNNVNRDFFIGGGQLKVSGKDGKFPILKNGVANFQCDVSGSAYWLIRETFTFFYITGKGGVGRILTISQPAPTDTILTNTKTSIGRSVQIGFNRLSLATGKGDFLANLVAGIAVEMGKGDNVRRIDKFEYREIQYTGTDKDGKPTQVTKEVKEGYAKDAFKRNESFVSTMADIGYRFKNVTAAVHLRWESYRDDGFPTLFSPGVGIYLTELHKPTKAVVGVQFFVKDIDDVQEKKTDTIERTSINMVIGFKF</sequence>
<keyword evidence="3" id="KW-1185">Reference proteome</keyword>
<organism evidence="2 3">
    <name type="scientific">Dawidia cretensis</name>
    <dbReference type="NCBI Taxonomy" id="2782350"/>
    <lineage>
        <taxon>Bacteria</taxon>
        <taxon>Pseudomonadati</taxon>
        <taxon>Bacteroidota</taxon>
        <taxon>Cytophagia</taxon>
        <taxon>Cytophagales</taxon>
        <taxon>Chryseotaleaceae</taxon>
        <taxon>Dawidia</taxon>
    </lineage>
</organism>
<dbReference type="EMBL" id="JAHESE010000040">
    <property type="protein sequence ID" value="MBT1711755.1"/>
    <property type="molecule type" value="Genomic_DNA"/>
</dbReference>